<organism evidence="2 3">
    <name type="scientific">Nocardiopsis gilva YIM 90087</name>
    <dbReference type="NCBI Taxonomy" id="1235441"/>
    <lineage>
        <taxon>Bacteria</taxon>
        <taxon>Bacillati</taxon>
        <taxon>Actinomycetota</taxon>
        <taxon>Actinomycetes</taxon>
        <taxon>Streptosporangiales</taxon>
        <taxon>Nocardiopsidaceae</taxon>
        <taxon>Nocardiopsis</taxon>
    </lineage>
</organism>
<evidence type="ECO:0000313" key="3">
    <source>
        <dbReference type="Proteomes" id="UP000215005"/>
    </source>
</evidence>
<dbReference type="AlphaFoldDB" id="A0A223S668"/>
<dbReference type="SUPFAM" id="SSF47413">
    <property type="entry name" value="lambda repressor-like DNA-binding domains"/>
    <property type="match status" value="1"/>
</dbReference>
<sequence length="266" mass="29918">MAEVVLEKWRRWGDELRRLRCAAKKTQAQLAGLLHVAPVTISAWERGTRTPNRDIAQAIDEKLETGGVLDQLWCALANVREIPEEWRNFATLERQATAIRAHQPLVIPGLLQTKAYARHIMLQWEPELDSDQLEHQVTARTSRLDALRRTALTFVLDEGVVSRQVGSAELMRSQLDHILNVIDDHRIRVSVIPRNAPLRPLMISSFRIMTLPDGRLVGHEELMWGVHVTSSAVEVEKMASVFGSLQAEALSPGASADLIADLRKEI</sequence>
<name>A0A223S668_9ACTN</name>
<dbReference type="RefSeq" id="WP_083919677.1">
    <property type="nucleotide sequence ID" value="NZ_ANBG01000021.1"/>
</dbReference>
<dbReference type="KEGG" id="ngv:CDO52_13305"/>
<dbReference type="InterPro" id="IPR001387">
    <property type="entry name" value="Cro/C1-type_HTH"/>
</dbReference>
<reference evidence="2 3" key="1">
    <citation type="submission" date="2017-08" db="EMBL/GenBank/DDBJ databases">
        <title>The complete genome sequence of Nocardiopsis gilva YIM 90087.</title>
        <authorList>
            <person name="Yin M."/>
            <person name="Tang S."/>
        </authorList>
    </citation>
    <scope>NUCLEOTIDE SEQUENCE [LARGE SCALE GENOMIC DNA]</scope>
    <source>
        <strain evidence="2 3">YIM 90087</strain>
    </source>
</reference>
<evidence type="ECO:0000259" key="1">
    <source>
        <dbReference type="PROSITE" id="PS50943"/>
    </source>
</evidence>
<protein>
    <submittedName>
        <fullName evidence="2">XRE family transcriptional regulator</fullName>
    </submittedName>
</protein>
<dbReference type="SMART" id="SM00530">
    <property type="entry name" value="HTH_XRE"/>
    <property type="match status" value="1"/>
</dbReference>
<dbReference type="PROSITE" id="PS50943">
    <property type="entry name" value="HTH_CROC1"/>
    <property type="match status" value="1"/>
</dbReference>
<dbReference type="Pfam" id="PF19054">
    <property type="entry name" value="DUF5753"/>
    <property type="match status" value="1"/>
</dbReference>
<dbReference type="Pfam" id="PF01381">
    <property type="entry name" value="HTH_3"/>
    <property type="match status" value="1"/>
</dbReference>
<dbReference type="Gene3D" id="1.10.260.40">
    <property type="entry name" value="lambda repressor-like DNA-binding domains"/>
    <property type="match status" value="1"/>
</dbReference>
<keyword evidence="3" id="KW-1185">Reference proteome</keyword>
<dbReference type="Proteomes" id="UP000215005">
    <property type="component" value="Chromosome"/>
</dbReference>
<evidence type="ECO:0000313" key="2">
    <source>
        <dbReference type="EMBL" id="ASU83637.1"/>
    </source>
</evidence>
<dbReference type="CDD" id="cd00093">
    <property type="entry name" value="HTH_XRE"/>
    <property type="match status" value="1"/>
</dbReference>
<dbReference type="GO" id="GO:0003677">
    <property type="term" value="F:DNA binding"/>
    <property type="evidence" value="ECO:0007669"/>
    <property type="project" value="InterPro"/>
</dbReference>
<dbReference type="InterPro" id="IPR043917">
    <property type="entry name" value="DUF5753"/>
</dbReference>
<accession>A0A223S668</accession>
<dbReference type="InterPro" id="IPR010982">
    <property type="entry name" value="Lambda_DNA-bd_dom_sf"/>
</dbReference>
<proteinExistence type="predicted"/>
<dbReference type="EMBL" id="CP022753">
    <property type="protein sequence ID" value="ASU83637.1"/>
    <property type="molecule type" value="Genomic_DNA"/>
</dbReference>
<feature type="domain" description="HTH cro/C1-type" evidence="1">
    <location>
        <begin position="16"/>
        <end position="69"/>
    </location>
</feature>
<dbReference type="OrthoDB" id="3469353at2"/>
<gene>
    <name evidence="2" type="ORF">CDO52_13305</name>
</gene>